<dbReference type="SUPFAM" id="SSF53448">
    <property type="entry name" value="Nucleotide-diphospho-sugar transferases"/>
    <property type="match status" value="1"/>
</dbReference>
<dbReference type="AlphaFoldDB" id="X1AD73"/>
<dbReference type="EMBL" id="BART01004868">
    <property type="protein sequence ID" value="GAG57991.1"/>
    <property type="molecule type" value="Genomic_DNA"/>
</dbReference>
<dbReference type="Gene3D" id="3.90.550.10">
    <property type="entry name" value="Spore Coat Polysaccharide Biosynthesis Protein SpsA, Chain A"/>
    <property type="match status" value="1"/>
</dbReference>
<gene>
    <name evidence="1" type="ORF">S01H4_11810</name>
</gene>
<evidence type="ECO:0008006" key="2">
    <source>
        <dbReference type="Google" id="ProtNLM"/>
    </source>
</evidence>
<evidence type="ECO:0000313" key="1">
    <source>
        <dbReference type="EMBL" id="GAG57991.1"/>
    </source>
</evidence>
<proteinExistence type="predicted"/>
<reference evidence="1" key="1">
    <citation type="journal article" date="2014" name="Front. Microbiol.">
        <title>High frequency of phylogenetically diverse reductive dehalogenase-homologous genes in deep subseafloor sedimentary metagenomes.</title>
        <authorList>
            <person name="Kawai M."/>
            <person name="Futagami T."/>
            <person name="Toyoda A."/>
            <person name="Takaki Y."/>
            <person name="Nishi S."/>
            <person name="Hori S."/>
            <person name="Arai W."/>
            <person name="Tsubouchi T."/>
            <person name="Morono Y."/>
            <person name="Uchiyama I."/>
            <person name="Ito T."/>
            <person name="Fujiyama A."/>
            <person name="Inagaki F."/>
            <person name="Takami H."/>
        </authorList>
    </citation>
    <scope>NUCLEOTIDE SEQUENCE</scope>
    <source>
        <strain evidence="1">Expedition CK06-06</strain>
    </source>
</reference>
<feature type="non-terminal residue" evidence="1">
    <location>
        <position position="255"/>
    </location>
</feature>
<dbReference type="InterPro" id="IPR029044">
    <property type="entry name" value="Nucleotide-diphossugar_trans"/>
</dbReference>
<protein>
    <recommendedName>
        <fullName evidence="2">Nucleotidyl transferase domain-containing protein</fullName>
    </recommendedName>
</protein>
<organism evidence="1">
    <name type="scientific">marine sediment metagenome</name>
    <dbReference type="NCBI Taxonomy" id="412755"/>
    <lineage>
        <taxon>unclassified sequences</taxon>
        <taxon>metagenomes</taxon>
        <taxon>ecological metagenomes</taxon>
    </lineage>
</organism>
<comment type="caution">
    <text evidence="1">The sequence shown here is derived from an EMBL/GenBank/DDBJ whole genome shotgun (WGS) entry which is preliminary data.</text>
</comment>
<name>X1AD73_9ZZZZ</name>
<accession>X1AD73</accession>
<sequence>MNLIIPLAGASSRYPDVRPKFLLCHPLHNYMIVESLRGLNLKKFDNIIIIGLKEHEKKYKCFQGIKEELILNYGKNFNVRITLLKKRTKNQAETVYQGLLQHKYLKGGILIKDCDNYFELGNFSGDSNFVATGDLNKLGKINASNKSYVNIGKDNTIVNIIEKEVIGNKFCCGGYYFADVEEYKKYYLQLQNHKDLYISHIIYLMILDGHLFFNEESKNYIDWGTMEDWTEYIRTFGTIFLDLDGTLVKSSGRWI</sequence>